<evidence type="ECO:0000313" key="12">
    <source>
        <dbReference type="Proteomes" id="UP000749559"/>
    </source>
</evidence>
<dbReference type="Pfam" id="PF07670">
    <property type="entry name" value="Gate"/>
    <property type="match status" value="1"/>
</dbReference>
<gene>
    <name evidence="11" type="ORF">OFUS_LOCUS2874</name>
</gene>
<keyword evidence="12" id="KW-1185">Reference proteome</keyword>
<keyword evidence="7" id="KW-0813">Transport</keyword>
<evidence type="ECO:0000256" key="4">
    <source>
        <dbReference type="ARBA" id="ARBA00022692"/>
    </source>
</evidence>
<feature type="transmembrane region" description="Helical" evidence="7">
    <location>
        <begin position="336"/>
        <end position="359"/>
    </location>
</feature>
<evidence type="ECO:0000259" key="10">
    <source>
        <dbReference type="Pfam" id="PF07670"/>
    </source>
</evidence>
<dbReference type="InterPro" id="IPR011642">
    <property type="entry name" value="Gate_dom"/>
</dbReference>
<name>A0A8S4N3W3_OWEFU</name>
<evidence type="ECO:0000256" key="1">
    <source>
        <dbReference type="ARBA" id="ARBA00004651"/>
    </source>
</evidence>
<reference evidence="11" key="1">
    <citation type="submission" date="2022-03" db="EMBL/GenBank/DDBJ databases">
        <authorList>
            <person name="Martin C."/>
        </authorList>
    </citation>
    <scope>NUCLEOTIDE SEQUENCE</scope>
</reference>
<accession>A0A8S4N3W3</accession>
<feature type="domain" description="Concentrative nucleoside transporter N-terminal" evidence="8">
    <location>
        <begin position="225"/>
        <end position="296"/>
    </location>
</feature>
<feature type="transmembrane region" description="Helical" evidence="7">
    <location>
        <begin position="504"/>
        <end position="523"/>
    </location>
</feature>
<dbReference type="GO" id="GO:0005886">
    <property type="term" value="C:plasma membrane"/>
    <property type="evidence" value="ECO:0007669"/>
    <property type="project" value="UniProtKB-SubCell"/>
</dbReference>
<evidence type="ECO:0000256" key="2">
    <source>
        <dbReference type="ARBA" id="ARBA00009033"/>
    </source>
</evidence>
<dbReference type="GO" id="GO:0005415">
    <property type="term" value="F:nucleoside:sodium symporter activity"/>
    <property type="evidence" value="ECO:0007669"/>
    <property type="project" value="TreeGrafter"/>
</dbReference>
<evidence type="ECO:0000256" key="3">
    <source>
        <dbReference type="ARBA" id="ARBA00022475"/>
    </source>
</evidence>
<feature type="transmembrane region" description="Helical" evidence="7">
    <location>
        <begin position="117"/>
        <end position="139"/>
    </location>
</feature>
<feature type="transmembrane region" description="Helical" evidence="7">
    <location>
        <begin position="216"/>
        <end position="236"/>
    </location>
</feature>
<evidence type="ECO:0000259" key="9">
    <source>
        <dbReference type="Pfam" id="PF07662"/>
    </source>
</evidence>
<dbReference type="AlphaFoldDB" id="A0A8S4N3W3"/>
<feature type="domain" description="Concentrative nucleoside transporter C-terminal" evidence="9">
    <location>
        <begin position="407"/>
        <end position="656"/>
    </location>
</feature>
<feature type="transmembrane region" description="Helical" evidence="7">
    <location>
        <begin position="379"/>
        <end position="403"/>
    </location>
</feature>
<keyword evidence="4 7" id="KW-0812">Transmembrane</keyword>
<dbReference type="Pfam" id="PF01773">
    <property type="entry name" value="Nucleos_tra2_N"/>
    <property type="match status" value="1"/>
</dbReference>
<evidence type="ECO:0000313" key="11">
    <source>
        <dbReference type="EMBL" id="CAH1775584.1"/>
    </source>
</evidence>
<dbReference type="InterPro" id="IPR011657">
    <property type="entry name" value="CNT_C_dom"/>
</dbReference>
<dbReference type="OrthoDB" id="6075923at2759"/>
<evidence type="ECO:0000259" key="8">
    <source>
        <dbReference type="Pfam" id="PF01773"/>
    </source>
</evidence>
<keyword evidence="5 7" id="KW-1133">Transmembrane helix</keyword>
<dbReference type="InterPro" id="IPR002668">
    <property type="entry name" value="CNT_N_dom"/>
</dbReference>
<dbReference type="InterPro" id="IPR018270">
    <property type="entry name" value="C_nuclsd_transpt_met_bac"/>
</dbReference>
<evidence type="ECO:0000256" key="6">
    <source>
        <dbReference type="ARBA" id="ARBA00023136"/>
    </source>
</evidence>
<organism evidence="11 12">
    <name type="scientific">Owenia fusiformis</name>
    <name type="common">Polychaete worm</name>
    <dbReference type="NCBI Taxonomy" id="6347"/>
    <lineage>
        <taxon>Eukaryota</taxon>
        <taxon>Metazoa</taxon>
        <taxon>Spiralia</taxon>
        <taxon>Lophotrochozoa</taxon>
        <taxon>Annelida</taxon>
        <taxon>Polychaeta</taxon>
        <taxon>Sedentaria</taxon>
        <taxon>Canalipalpata</taxon>
        <taxon>Sabellida</taxon>
        <taxon>Oweniida</taxon>
        <taxon>Oweniidae</taxon>
        <taxon>Owenia</taxon>
    </lineage>
</organism>
<dbReference type="PANTHER" id="PTHR10590">
    <property type="entry name" value="SODIUM/NUCLEOSIDE COTRANSPORTER"/>
    <property type="match status" value="1"/>
</dbReference>
<keyword evidence="3" id="KW-1003">Cell membrane</keyword>
<feature type="domain" description="Nucleoside transporter/FeoB GTPase Gate" evidence="10">
    <location>
        <begin position="305"/>
        <end position="400"/>
    </location>
</feature>
<proteinExistence type="inferred from homology"/>
<feature type="transmembrane region" description="Helical" evidence="7">
    <location>
        <begin position="469"/>
        <end position="492"/>
    </location>
</feature>
<sequence length="666" mass="72414">MSGLTPSGVYKRREPTYDSYYSDKKATTLDVVHVNLAFDATEDDVNADNAMNGHTSSEVDTTGKHIHVATTDADISAPIKHKDDTQSETSESNCCISAIGRTQGTLQNFYASYETQILGCFGILLLLGYAGYFGYAMYYKFGDEGSIRLLVITSFAVFCTVCSIIKTHFGDNIYTGCIEPVVVFLRRYWKYLKWLGVFIITGGFIAYIIADIALKFPGNLISLSGIIVFISLLYLFSNNPSKVKWRPVFMGMTLQLVFGLLIIRTSFGCQAFTWLGSRVSEFLAHTDAGSKFVFGDTFEEHLFAMKLLPIVIFFSCIISVLYHLGFMQLITEKVAWVMQITMGTTAGESVNAAGNIFLAMTEAPLLIRPLLKDMTKSELHAVMTAGFATIAGSGIATLIVLGVPANHLLSASVMSAPGALATSKLFYPEEETSKTTVANIQAMGKSTHTNIIEAASSGASSSIKVVANIAANLIAFLAMLAFINATLAWLGARVGLEPPLYPTLTFQFIMSYLLWPAAFLMGVRWQDCRTVAQLIGIKTFLNEFVAYTDLGQIIKNRKTFENYTSMYNHTSVEYMPNGEIFLGNTNSTLVGGMIEPRSEVISTYALCGFSNIGSIGILLGGLGAMVPEKRGEISKMAVRAMIAGMTTDFLTASIAGLLYQGGSSSC</sequence>
<comment type="similarity">
    <text evidence="2 7">Belongs to the concentrative nucleoside transporter (CNT) (TC 2.A.41) family.</text>
</comment>
<comment type="caution">
    <text evidence="11">The sequence shown here is derived from an EMBL/GenBank/DDBJ whole genome shotgun (WGS) entry which is preliminary data.</text>
</comment>
<dbReference type="Proteomes" id="UP000749559">
    <property type="component" value="Unassembled WGS sequence"/>
</dbReference>
<feature type="transmembrane region" description="Helical" evidence="7">
    <location>
        <begin position="638"/>
        <end position="659"/>
    </location>
</feature>
<evidence type="ECO:0000256" key="5">
    <source>
        <dbReference type="ARBA" id="ARBA00022989"/>
    </source>
</evidence>
<evidence type="ECO:0000256" key="7">
    <source>
        <dbReference type="RuleBase" id="RU362018"/>
    </source>
</evidence>
<feature type="transmembrane region" description="Helical" evidence="7">
    <location>
        <begin position="145"/>
        <end position="165"/>
    </location>
</feature>
<keyword evidence="6 7" id="KW-0472">Membrane</keyword>
<dbReference type="Pfam" id="PF07662">
    <property type="entry name" value="Nucleos_tra2_C"/>
    <property type="match status" value="1"/>
</dbReference>
<dbReference type="InterPro" id="IPR008276">
    <property type="entry name" value="C_nuclsd_transpt"/>
</dbReference>
<feature type="transmembrane region" description="Helical" evidence="7">
    <location>
        <begin position="248"/>
        <end position="267"/>
    </location>
</feature>
<dbReference type="NCBIfam" id="TIGR00804">
    <property type="entry name" value="nupC"/>
    <property type="match status" value="1"/>
</dbReference>
<feature type="transmembrane region" description="Helical" evidence="7">
    <location>
        <begin position="191"/>
        <end position="210"/>
    </location>
</feature>
<comment type="subcellular location">
    <subcellularLocation>
        <location evidence="1">Cell membrane</location>
        <topology evidence="1">Multi-pass membrane protein</topology>
    </subcellularLocation>
</comment>
<protein>
    <recommendedName>
        <fullName evidence="7">Sodium/nucleoside cotransporter</fullName>
    </recommendedName>
</protein>
<feature type="transmembrane region" description="Helical" evidence="7">
    <location>
        <begin position="303"/>
        <end position="324"/>
    </location>
</feature>
<dbReference type="PANTHER" id="PTHR10590:SF4">
    <property type="entry name" value="SOLUTE CARRIER FAMILY 28 MEMBER 3"/>
    <property type="match status" value="1"/>
</dbReference>
<feature type="transmembrane region" description="Helical" evidence="7">
    <location>
        <begin position="603"/>
        <end position="626"/>
    </location>
</feature>
<dbReference type="EMBL" id="CAIIXF020000001">
    <property type="protein sequence ID" value="CAH1775584.1"/>
    <property type="molecule type" value="Genomic_DNA"/>
</dbReference>